<feature type="non-terminal residue" evidence="2">
    <location>
        <position position="132"/>
    </location>
</feature>
<feature type="compositionally biased region" description="Basic and acidic residues" evidence="1">
    <location>
        <begin position="98"/>
        <end position="116"/>
    </location>
</feature>
<comment type="caution">
    <text evidence="2">The sequence shown here is derived from an EMBL/GenBank/DDBJ whole genome shotgun (WGS) entry which is preliminary data.</text>
</comment>
<dbReference type="EMBL" id="JXIG01000125">
    <property type="protein sequence ID" value="KIU01649.1"/>
    <property type="molecule type" value="Genomic_DNA"/>
</dbReference>
<sequence>LWPDRDRANHRSQPDGRGARQFPPGIDGHRDPEPAACRGAGDGGTLSRDRRRALRRTAGDHDRRRRGARHRAGPELPAPAPGRECDQARRGGRVGRKRDRDTRPARGRHARADGRESLGGAECAPWPARRPW</sequence>
<feature type="compositionally biased region" description="Basic and acidic residues" evidence="1">
    <location>
        <begin position="1"/>
        <end position="18"/>
    </location>
</feature>
<organism evidence="2 3">
    <name type="scientific">Staphylococcus aureus</name>
    <dbReference type="NCBI Taxonomy" id="1280"/>
    <lineage>
        <taxon>Bacteria</taxon>
        <taxon>Bacillati</taxon>
        <taxon>Bacillota</taxon>
        <taxon>Bacilli</taxon>
        <taxon>Bacillales</taxon>
        <taxon>Staphylococcaceae</taxon>
        <taxon>Staphylococcus</taxon>
    </lineage>
</organism>
<evidence type="ECO:0000256" key="1">
    <source>
        <dbReference type="SAM" id="MobiDB-lite"/>
    </source>
</evidence>
<gene>
    <name evidence="2" type="ORF">QU38_00545</name>
</gene>
<protein>
    <submittedName>
        <fullName evidence="2">Uncharacterized protein</fullName>
    </submittedName>
</protein>
<evidence type="ECO:0000313" key="3">
    <source>
        <dbReference type="Proteomes" id="UP000032274"/>
    </source>
</evidence>
<accession>A0AA40JQQ0</accession>
<dbReference type="AlphaFoldDB" id="A0AA40JQQ0"/>
<feature type="region of interest" description="Disordered" evidence="1">
    <location>
        <begin position="1"/>
        <end position="132"/>
    </location>
</feature>
<evidence type="ECO:0000313" key="2">
    <source>
        <dbReference type="EMBL" id="KIU01649.1"/>
    </source>
</evidence>
<name>A0AA40JQQ0_STAAU</name>
<proteinExistence type="predicted"/>
<reference evidence="2 3" key="1">
    <citation type="submission" date="2015-01" db="EMBL/GenBank/DDBJ databases">
        <title>Characterization of Swiss Staphylococcus aureus strains involved in food poisoning.</title>
        <authorList>
            <person name="Crovadore J."/>
            <person name="Chablais R."/>
            <person name="Tonacini J."/>
            <person name="Schnyder B."/>
            <person name="Lefort F."/>
        </authorList>
    </citation>
    <scope>NUCLEOTIDE SEQUENCE [LARGE SCALE GENOMIC DNA]</scope>
    <source>
        <strain evidence="2 3">SA-120</strain>
    </source>
</reference>
<feature type="non-terminal residue" evidence="2">
    <location>
        <position position="1"/>
    </location>
</feature>
<dbReference type="Proteomes" id="UP000032274">
    <property type="component" value="Unassembled WGS sequence"/>
</dbReference>